<keyword evidence="3" id="KW-1185">Reference proteome</keyword>
<comment type="caution">
    <text evidence="2">The sequence shown here is derived from an EMBL/GenBank/DDBJ whole genome shotgun (WGS) entry which is preliminary data.</text>
</comment>
<keyword evidence="1" id="KW-0812">Transmembrane</keyword>
<evidence type="ECO:0000256" key="1">
    <source>
        <dbReference type="SAM" id="Phobius"/>
    </source>
</evidence>
<dbReference type="RefSeq" id="WP_336925249.1">
    <property type="nucleotide sequence ID" value="NZ_JBANRO010000003.1"/>
</dbReference>
<evidence type="ECO:0000313" key="3">
    <source>
        <dbReference type="Proteomes" id="UP001595456"/>
    </source>
</evidence>
<keyword evidence="1" id="KW-0472">Membrane</keyword>
<sequence length="93" mass="9297">MAALLILLALAMPVAAGFALARKRPAMAAFTAALLASLPLLAVFALLVASFVSSGNAAPFGVAAALVFGVMALLCGFGLGMVGHMLGQRRAEP</sequence>
<organism evidence="2 3">
    <name type="scientific">Alteraurantiacibacter palmitatis</name>
    <dbReference type="NCBI Taxonomy" id="2054628"/>
    <lineage>
        <taxon>Bacteria</taxon>
        <taxon>Pseudomonadati</taxon>
        <taxon>Pseudomonadota</taxon>
        <taxon>Alphaproteobacteria</taxon>
        <taxon>Sphingomonadales</taxon>
        <taxon>Erythrobacteraceae</taxon>
        <taxon>Alteraurantiacibacter</taxon>
    </lineage>
</organism>
<dbReference type="EMBL" id="JBHRST010000009">
    <property type="protein sequence ID" value="MFC3097588.1"/>
    <property type="molecule type" value="Genomic_DNA"/>
</dbReference>
<keyword evidence="1" id="KW-1133">Transmembrane helix</keyword>
<dbReference type="Proteomes" id="UP001595456">
    <property type="component" value="Unassembled WGS sequence"/>
</dbReference>
<reference evidence="3" key="1">
    <citation type="journal article" date="2019" name="Int. J. Syst. Evol. Microbiol.">
        <title>The Global Catalogue of Microorganisms (GCM) 10K type strain sequencing project: providing services to taxonomists for standard genome sequencing and annotation.</title>
        <authorList>
            <consortium name="The Broad Institute Genomics Platform"/>
            <consortium name="The Broad Institute Genome Sequencing Center for Infectious Disease"/>
            <person name="Wu L."/>
            <person name="Ma J."/>
        </authorList>
    </citation>
    <scope>NUCLEOTIDE SEQUENCE [LARGE SCALE GENOMIC DNA]</scope>
    <source>
        <strain evidence="3">KCTC 52607</strain>
    </source>
</reference>
<name>A0ABV7E6R1_9SPHN</name>
<accession>A0ABV7E6R1</accession>
<gene>
    <name evidence="2" type="ORF">ACFODU_07200</name>
</gene>
<feature type="transmembrane region" description="Helical" evidence="1">
    <location>
        <begin position="60"/>
        <end position="86"/>
    </location>
</feature>
<feature type="transmembrane region" description="Helical" evidence="1">
    <location>
        <begin position="27"/>
        <end position="48"/>
    </location>
</feature>
<evidence type="ECO:0000313" key="2">
    <source>
        <dbReference type="EMBL" id="MFC3097588.1"/>
    </source>
</evidence>
<proteinExistence type="predicted"/>
<protein>
    <submittedName>
        <fullName evidence="2">Uncharacterized protein</fullName>
    </submittedName>
</protein>